<dbReference type="AlphaFoldDB" id="A0A4Y8A7J1"/>
<keyword evidence="1" id="KW-1133">Transmembrane helix</keyword>
<name>A0A4Y8A7J1_9SPHI</name>
<evidence type="ECO:0000313" key="5">
    <source>
        <dbReference type="Proteomes" id="UP000583101"/>
    </source>
</evidence>
<organism evidence="3 4">
    <name type="scientific">Mucilaginibacter phyllosphaerae</name>
    <dbReference type="NCBI Taxonomy" id="1812349"/>
    <lineage>
        <taxon>Bacteria</taxon>
        <taxon>Pseudomonadati</taxon>
        <taxon>Bacteroidota</taxon>
        <taxon>Sphingobacteriia</taxon>
        <taxon>Sphingobacteriales</taxon>
        <taxon>Sphingobacteriaceae</taxon>
        <taxon>Mucilaginibacter</taxon>
    </lineage>
</organism>
<dbReference type="RefSeq" id="WP_134338002.1">
    <property type="nucleotide sequence ID" value="NZ_BMCZ01000008.1"/>
</dbReference>
<sequence>MALAKFIHIGQCIGISIRLSANGGLSADACQVIRREGKLDINQQIPACTSLNELFKLLPAKSIIALNITGRGVVNKQEETAGSADTVEFDRIMPGANPDDFFMQRFVSGNNIFSSVIRRSEADKLLDACASAGFKPVMLSLGPFPADVILNQLNNYGEDLVFNGHRISYNEHQEWLSYGYKPDMTAQFPIKADMETLLERMILPYAAAFQVILTKKVEPVCAEVPLLRSNLTGLLDAIKLKITGAMILAIFFVLLAVNTVLFSWLFTDNDRLSAQLSRSSRDTEGIREIEERVSRDEILLKELGWDGGINKSMLIDKVAALLPEGITWKEVNINPVDPQRSRQDKVVRFADRRLSISGNAAAVLDVNEWIARVKTMAWVKNARLESYTYNNELNTGQFKILLEY</sequence>
<feature type="transmembrane region" description="Helical" evidence="1">
    <location>
        <begin position="245"/>
        <end position="266"/>
    </location>
</feature>
<keyword evidence="1" id="KW-0812">Transmembrane</keyword>
<dbReference type="Proteomes" id="UP000583101">
    <property type="component" value="Unassembled WGS sequence"/>
</dbReference>
<dbReference type="EMBL" id="JACIEG010000008">
    <property type="protein sequence ID" value="MBB3971037.1"/>
    <property type="molecule type" value="Genomic_DNA"/>
</dbReference>
<dbReference type="OrthoDB" id="783374at2"/>
<gene>
    <name evidence="3" type="ORF">E2R65_18595</name>
    <name evidence="2" type="ORF">GGR35_003664</name>
</gene>
<evidence type="ECO:0000256" key="1">
    <source>
        <dbReference type="SAM" id="Phobius"/>
    </source>
</evidence>
<reference evidence="3" key="2">
    <citation type="submission" date="2019-03" db="EMBL/GenBank/DDBJ databases">
        <authorList>
            <person name="Yan Y.-Q."/>
            <person name="Du Z.-J."/>
        </authorList>
    </citation>
    <scope>NUCLEOTIDE SEQUENCE</scope>
    <source>
        <strain evidence="3">PP-F2FG21</strain>
    </source>
</reference>
<reference evidence="3 4" key="1">
    <citation type="journal article" date="2016" name="Int. J. Syst. Evol. Microbiol.">
        <title>Proposal of Mucilaginibacter phyllosphaerae sp. nov. isolated from the phyllosphere of Galium album.</title>
        <authorList>
            <person name="Aydogan E.L."/>
            <person name="Busse H.J."/>
            <person name="Moser G."/>
            <person name="Muller C."/>
            <person name="Kampfer P."/>
            <person name="Glaeser S.P."/>
        </authorList>
    </citation>
    <scope>NUCLEOTIDE SEQUENCE [LARGE SCALE GENOMIC DNA]</scope>
    <source>
        <strain evidence="3 4">PP-F2FG21</strain>
    </source>
</reference>
<protein>
    <submittedName>
        <fullName evidence="3">Uncharacterized protein</fullName>
    </submittedName>
</protein>
<keyword evidence="1" id="KW-0472">Membrane</keyword>
<dbReference type="Proteomes" id="UP000297248">
    <property type="component" value="Unassembled WGS sequence"/>
</dbReference>
<reference evidence="2 5" key="3">
    <citation type="submission" date="2020-08" db="EMBL/GenBank/DDBJ databases">
        <title>Genomic Encyclopedia of Type Strains, Phase IV (KMG-IV): sequencing the most valuable type-strain genomes for metagenomic binning, comparative biology and taxonomic classification.</title>
        <authorList>
            <person name="Goeker M."/>
        </authorList>
    </citation>
    <scope>NUCLEOTIDE SEQUENCE [LARGE SCALE GENOMIC DNA]</scope>
    <source>
        <strain evidence="2 5">DSM 100995</strain>
    </source>
</reference>
<evidence type="ECO:0000313" key="3">
    <source>
        <dbReference type="EMBL" id="TEW63778.1"/>
    </source>
</evidence>
<dbReference type="EMBL" id="SNQG01000008">
    <property type="protein sequence ID" value="TEW63778.1"/>
    <property type="molecule type" value="Genomic_DNA"/>
</dbReference>
<evidence type="ECO:0000313" key="4">
    <source>
        <dbReference type="Proteomes" id="UP000297248"/>
    </source>
</evidence>
<comment type="caution">
    <text evidence="3">The sequence shown here is derived from an EMBL/GenBank/DDBJ whole genome shotgun (WGS) entry which is preliminary data.</text>
</comment>
<proteinExistence type="predicted"/>
<keyword evidence="5" id="KW-1185">Reference proteome</keyword>
<evidence type="ECO:0000313" key="2">
    <source>
        <dbReference type="EMBL" id="MBB3971037.1"/>
    </source>
</evidence>
<accession>A0A4Y8A7J1</accession>